<dbReference type="Proteomes" id="UP001066276">
    <property type="component" value="Chromosome 6"/>
</dbReference>
<keyword evidence="2" id="KW-1185">Reference proteome</keyword>
<comment type="caution">
    <text evidence="1">The sequence shown here is derived from an EMBL/GenBank/DDBJ whole genome shotgun (WGS) entry which is preliminary data.</text>
</comment>
<name>A0AAV7QNF3_PLEWA</name>
<dbReference type="AlphaFoldDB" id="A0AAV7QNF3"/>
<evidence type="ECO:0000313" key="2">
    <source>
        <dbReference type="Proteomes" id="UP001066276"/>
    </source>
</evidence>
<proteinExistence type="predicted"/>
<protein>
    <submittedName>
        <fullName evidence="1">Uncharacterized protein</fullName>
    </submittedName>
</protein>
<evidence type="ECO:0000313" key="1">
    <source>
        <dbReference type="EMBL" id="KAJ1140028.1"/>
    </source>
</evidence>
<organism evidence="1 2">
    <name type="scientific">Pleurodeles waltl</name>
    <name type="common">Iberian ribbed newt</name>
    <dbReference type="NCBI Taxonomy" id="8319"/>
    <lineage>
        <taxon>Eukaryota</taxon>
        <taxon>Metazoa</taxon>
        <taxon>Chordata</taxon>
        <taxon>Craniata</taxon>
        <taxon>Vertebrata</taxon>
        <taxon>Euteleostomi</taxon>
        <taxon>Amphibia</taxon>
        <taxon>Batrachia</taxon>
        <taxon>Caudata</taxon>
        <taxon>Salamandroidea</taxon>
        <taxon>Salamandridae</taxon>
        <taxon>Pleurodelinae</taxon>
        <taxon>Pleurodeles</taxon>
    </lineage>
</organism>
<dbReference type="EMBL" id="JANPWB010000010">
    <property type="protein sequence ID" value="KAJ1140028.1"/>
    <property type="molecule type" value="Genomic_DNA"/>
</dbReference>
<gene>
    <name evidence="1" type="ORF">NDU88_006389</name>
</gene>
<accession>A0AAV7QNF3</accession>
<sequence length="149" mass="15390">MVLLGCFRPGEDISAGGGPGAGGWRRFFPAWGSAACWRAPFLFSLGASWGPGGCGAGWWCGAARRGTAFLLAVLYWRLYWAAAGERSWSWRDGQVAGGSWGLVFCGPAAWNTSGGGPGSAPCCWSARIAGGSLVVVAGGQGVFWAPRAD</sequence>
<reference evidence="1" key="1">
    <citation type="journal article" date="2022" name="bioRxiv">
        <title>Sequencing and chromosome-scale assembly of the giantPleurodeles waltlgenome.</title>
        <authorList>
            <person name="Brown T."/>
            <person name="Elewa A."/>
            <person name="Iarovenko S."/>
            <person name="Subramanian E."/>
            <person name="Araus A.J."/>
            <person name="Petzold A."/>
            <person name="Susuki M."/>
            <person name="Suzuki K.-i.T."/>
            <person name="Hayashi T."/>
            <person name="Toyoda A."/>
            <person name="Oliveira C."/>
            <person name="Osipova E."/>
            <person name="Leigh N.D."/>
            <person name="Simon A."/>
            <person name="Yun M.H."/>
        </authorList>
    </citation>
    <scope>NUCLEOTIDE SEQUENCE</scope>
    <source>
        <strain evidence="1">20211129_DDA</strain>
        <tissue evidence="1">Liver</tissue>
    </source>
</reference>